<dbReference type="PANTHER" id="PTHR24123:SF33">
    <property type="entry name" value="PROTEIN HOS4"/>
    <property type="match status" value="1"/>
</dbReference>
<evidence type="ECO:0000256" key="2">
    <source>
        <dbReference type="ARBA" id="ARBA00023043"/>
    </source>
</evidence>
<comment type="caution">
    <text evidence="6">The sequence shown here is derived from an EMBL/GenBank/DDBJ whole genome shotgun (WGS) entry which is preliminary data.</text>
</comment>
<dbReference type="InterPro" id="IPR002110">
    <property type="entry name" value="Ankyrin_rpt"/>
</dbReference>
<dbReference type="SMART" id="SM00248">
    <property type="entry name" value="ANK"/>
    <property type="match status" value="8"/>
</dbReference>
<feature type="repeat" description="ANK" evidence="3">
    <location>
        <begin position="176"/>
        <end position="208"/>
    </location>
</feature>
<keyword evidence="5" id="KW-0732">Signal</keyword>
<evidence type="ECO:0000313" key="7">
    <source>
        <dbReference type="EMBL" id="CAL1148892.1"/>
    </source>
</evidence>
<name>A0A9P1CQY9_9DINO</name>
<evidence type="ECO:0000313" key="6">
    <source>
        <dbReference type="EMBL" id="CAI3995517.1"/>
    </source>
</evidence>
<dbReference type="PANTHER" id="PTHR24123">
    <property type="entry name" value="ANKYRIN REPEAT-CONTAINING"/>
    <property type="match status" value="1"/>
</dbReference>
<evidence type="ECO:0000256" key="3">
    <source>
        <dbReference type="PROSITE-ProRule" id="PRU00023"/>
    </source>
</evidence>
<feature type="region of interest" description="Disordered" evidence="4">
    <location>
        <begin position="308"/>
        <end position="339"/>
    </location>
</feature>
<evidence type="ECO:0000313" key="8">
    <source>
        <dbReference type="EMBL" id="CAL4782829.1"/>
    </source>
</evidence>
<dbReference type="Pfam" id="PF00023">
    <property type="entry name" value="Ank"/>
    <property type="match status" value="1"/>
</dbReference>
<dbReference type="InterPro" id="IPR051165">
    <property type="entry name" value="Multifunctional_ANK_Repeat"/>
</dbReference>
<gene>
    <name evidence="6" type="ORF">C1SCF055_LOCUS22067</name>
</gene>
<dbReference type="Proteomes" id="UP001152797">
    <property type="component" value="Unassembled WGS sequence"/>
</dbReference>
<keyword evidence="8" id="KW-0418">Kinase</keyword>
<keyword evidence="9" id="KW-1185">Reference proteome</keyword>
<accession>A0A9P1CQY9</accession>
<reference evidence="7" key="2">
    <citation type="submission" date="2024-04" db="EMBL/GenBank/DDBJ databases">
        <authorList>
            <person name="Chen Y."/>
            <person name="Shah S."/>
            <person name="Dougan E. K."/>
            <person name="Thang M."/>
            <person name="Chan C."/>
        </authorList>
    </citation>
    <scope>NUCLEOTIDE SEQUENCE [LARGE SCALE GENOMIC DNA]</scope>
</reference>
<dbReference type="InterPro" id="IPR036770">
    <property type="entry name" value="Ankyrin_rpt-contain_sf"/>
</dbReference>
<evidence type="ECO:0000256" key="5">
    <source>
        <dbReference type="SAM" id="SignalP"/>
    </source>
</evidence>
<protein>
    <submittedName>
        <fullName evidence="8">Ankyrin repeat and protein kinase domain-containing protein 1</fullName>
    </submittedName>
</protein>
<feature type="repeat" description="ANK" evidence="3">
    <location>
        <begin position="210"/>
        <end position="242"/>
    </location>
</feature>
<keyword evidence="8" id="KW-0808">Transferase</keyword>
<evidence type="ECO:0000256" key="1">
    <source>
        <dbReference type="ARBA" id="ARBA00022737"/>
    </source>
</evidence>
<keyword evidence="1" id="KW-0677">Repeat</keyword>
<feature type="repeat" description="ANK" evidence="3">
    <location>
        <begin position="243"/>
        <end position="265"/>
    </location>
</feature>
<dbReference type="EMBL" id="CAMXCT010002084">
    <property type="protein sequence ID" value="CAI3995517.1"/>
    <property type="molecule type" value="Genomic_DNA"/>
</dbReference>
<reference evidence="6" key="1">
    <citation type="submission" date="2022-10" db="EMBL/GenBank/DDBJ databases">
        <authorList>
            <person name="Chen Y."/>
            <person name="Dougan E. K."/>
            <person name="Chan C."/>
            <person name="Rhodes N."/>
            <person name="Thang M."/>
        </authorList>
    </citation>
    <scope>NUCLEOTIDE SEQUENCE</scope>
</reference>
<feature type="repeat" description="ANK" evidence="3">
    <location>
        <begin position="338"/>
        <end position="363"/>
    </location>
</feature>
<dbReference type="PROSITE" id="PS50297">
    <property type="entry name" value="ANK_REP_REGION"/>
    <property type="match status" value="5"/>
</dbReference>
<evidence type="ECO:0000313" key="9">
    <source>
        <dbReference type="Proteomes" id="UP001152797"/>
    </source>
</evidence>
<feature type="signal peptide" evidence="5">
    <location>
        <begin position="1"/>
        <end position="20"/>
    </location>
</feature>
<evidence type="ECO:0000256" key="4">
    <source>
        <dbReference type="SAM" id="MobiDB-lite"/>
    </source>
</evidence>
<feature type="chain" id="PRO_5043270643" evidence="5">
    <location>
        <begin position="21"/>
        <end position="629"/>
    </location>
</feature>
<sequence length="629" mass="67334">MFAVWISALWLQLTSRVIRAGSESDMVIPRMKAQGLTTPAQIHRALAPAWKSLVEERNAAGLVAPKEEGQAQAPLGPEEAAFQYDRVQRGEVDSARLLLVFGMVPSARYLDDSTSRFLTEHDEGRNESRGDLEVHLASHRYADGASPLHMAAMFGFPQALRSLLQSGADLNVTSQSGLQAIHAAAIAGHADVVEILVEHGADPNSRHRFAGNSPLHFAAEMGHLSVVRRLCDLKADVEAEKMQGGTALHTAADTNNAAVAQVLLESCAADPEALLLGDTVPLYLAAGRGFPKVIDVLIAGGANPDRTLRSRRVRSKGKVTSASLPGSSPDAPGWEEGNGATPWHNACENGHLSAVRAFLDAGARQLNTMEGVTPLITALQYSHPEIAMALLDGRTPAQLDVTSPRDGQSALHIASGLGFATVVARILHLGGRSDVRDRAGHLPLDYAASGPVRWLLQRFHGRDRHLDSIARSYLSGGLDEALGQIDGADVSAVKKETYRKYLAAHHDGTLPEEVSQLARLIKEDVGEMAMFQFSVARYLLAGASDLPTAIEAMLSGDSETAVQVGLVLLGVTRKVSYQPGRALWVNGVQLLPQLQNLLKAAAETSDAAALEEMAQDLLRSIEPLQRSEL</sequence>
<dbReference type="GO" id="GO:0016301">
    <property type="term" value="F:kinase activity"/>
    <property type="evidence" value="ECO:0007669"/>
    <property type="project" value="UniProtKB-KW"/>
</dbReference>
<dbReference type="OrthoDB" id="194358at2759"/>
<feature type="repeat" description="ANK" evidence="3">
    <location>
        <begin position="143"/>
        <end position="175"/>
    </location>
</feature>
<feature type="repeat" description="ANK" evidence="3">
    <location>
        <begin position="406"/>
        <end position="438"/>
    </location>
</feature>
<dbReference type="Gene3D" id="1.25.40.20">
    <property type="entry name" value="Ankyrin repeat-containing domain"/>
    <property type="match status" value="3"/>
</dbReference>
<keyword evidence="2 3" id="KW-0040">ANK repeat</keyword>
<dbReference type="AlphaFoldDB" id="A0A9P1CQY9"/>
<dbReference type="EMBL" id="CAMXCT030002084">
    <property type="protein sequence ID" value="CAL4782829.1"/>
    <property type="molecule type" value="Genomic_DNA"/>
</dbReference>
<dbReference type="Pfam" id="PF12796">
    <property type="entry name" value="Ank_2"/>
    <property type="match status" value="2"/>
</dbReference>
<dbReference type="SUPFAM" id="SSF48403">
    <property type="entry name" value="Ankyrin repeat"/>
    <property type="match status" value="1"/>
</dbReference>
<dbReference type="PROSITE" id="PS50088">
    <property type="entry name" value="ANK_REPEAT"/>
    <property type="match status" value="6"/>
</dbReference>
<proteinExistence type="predicted"/>
<dbReference type="EMBL" id="CAMXCT020002084">
    <property type="protein sequence ID" value="CAL1148892.1"/>
    <property type="molecule type" value="Genomic_DNA"/>
</dbReference>
<organism evidence="6">
    <name type="scientific">Cladocopium goreaui</name>
    <dbReference type="NCBI Taxonomy" id="2562237"/>
    <lineage>
        <taxon>Eukaryota</taxon>
        <taxon>Sar</taxon>
        <taxon>Alveolata</taxon>
        <taxon>Dinophyceae</taxon>
        <taxon>Suessiales</taxon>
        <taxon>Symbiodiniaceae</taxon>
        <taxon>Cladocopium</taxon>
    </lineage>
</organism>
<dbReference type="PRINTS" id="PR01415">
    <property type="entry name" value="ANKYRIN"/>
</dbReference>